<gene>
    <name evidence="1" type="ORF">Afil01_14900</name>
</gene>
<dbReference type="EMBL" id="BSTX01000001">
    <property type="protein sequence ID" value="GLZ76683.1"/>
    <property type="molecule type" value="Genomic_DNA"/>
</dbReference>
<dbReference type="AlphaFoldDB" id="A0A9W6SI32"/>
<sequence>MTDTPRPPLADYLDDADFPADARRVREMAAASGVPLPMRTELTRLPDALYADVNEVWTALGHGATRL</sequence>
<accession>A0A9W6SI32</accession>
<dbReference type="InterPro" id="IPR021527">
    <property type="entry name" value="DUF2795"/>
</dbReference>
<evidence type="ECO:0000313" key="2">
    <source>
        <dbReference type="Proteomes" id="UP001165079"/>
    </source>
</evidence>
<comment type="caution">
    <text evidence="1">The sequence shown here is derived from an EMBL/GenBank/DDBJ whole genome shotgun (WGS) entry which is preliminary data.</text>
</comment>
<protein>
    <recommendedName>
        <fullName evidence="3">DUF2795 domain-containing protein</fullName>
    </recommendedName>
</protein>
<dbReference type="RefSeq" id="WP_285661847.1">
    <property type="nucleotide sequence ID" value="NZ_BSTX01000001.1"/>
</dbReference>
<keyword evidence="2" id="KW-1185">Reference proteome</keyword>
<proteinExistence type="predicted"/>
<reference evidence="1" key="1">
    <citation type="submission" date="2023-03" db="EMBL/GenBank/DDBJ databases">
        <title>Actinorhabdospora filicis NBRC 111898.</title>
        <authorList>
            <person name="Ichikawa N."/>
            <person name="Sato H."/>
            <person name="Tonouchi N."/>
        </authorList>
    </citation>
    <scope>NUCLEOTIDE SEQUENCE</scope>
    <source>
        <strain evidence="1">NBRC 111898</strain>
    </source>
</reference>
<name>A0A9W6SI32_9ACTN</name>
<dbReference type="Proteomes" id="UP001165079">
    <property type="component" value="Unassembled WGS sequence"/>
</dbReference>
<dbReference type="Pfam" id="PF11387">
    <property type="entry name" value="DUF2795"/>
    <property type="match status" value="1"/>
</dbReference>
<evidence type="ECO:0000313" key="1">
    <source>
        <dbReference type="EMBL" id="GLZ76683.1"/>
    </source>
</evidence>
<organism evidence="1 2">
    <name type="scientific">Actinorhabdospora filicis</name>
    <dbReference type="NCBI Taxonomy" id="1785913"/>
    <lineage>
        <taxon>Bacteria</taxon>
        <taxon>Bacillati</taxon>
        <taxon>Actinomycetota</taxon>
        <taxon>Actinomycetes</taxon>
        <taxon>Micromonosporales</taxon>
        <taxon>Micromonosporaceae</taxon>
        <taxon>Actinorhabdospora</taxon>
    </lineage>
</organism>
<evidence type="ECO:0008006" key="3">
    <source>
        <dbReference type="Google" id="ProtNLM"/>
    </source>
</evidence>